<evidence type="ECO:0000256" key="1">
    <source>
        <dbReference type="SAM" id="Phobius"/>
    </source>
</evidence>
<organism evidence="2 3">
    <name type="scientific">Parabacteroides gordonii MS-1 = DSM 23371</name>
    <dbReference type="NCBI Taxonomy" id="1203610"/>
    <lineage>
        <taxon>Bacteria</taxon>
        <taxon>Pseudomonadati</taxon>
        <taxon>Bacteroidota</taxon>
        <taxon>Bacteroidia</taxon>
        <taxon>Bacteroidales</taxon>
        <taxon>Tannerellaceae</taxon>
        <taxon>Parabacteroides</taxon>
    </lineage>
</organism>
<dbReference type="PANTHER" id="PTHR39165:SF1">
    <property type="entry name" value="DUF456 DOMAIN-CONTAINING PROTEIN"/>
    <property type="match status" value="1"/>
</dbReference>
<evidence type="ECO:0000313" key="3">
    <source>
        <dbReference type="Proteomes" id="UP000033035"/>
    </source>
</evidence>
<dbReference type="Proteomes" id="UP000033035">
    <property type="component" value="Unassembled WGS sequence"/>
</dbReference>
<keyword evidence="1" id="KW-0472">Membrane</keyword>
<dbReference type="Pfam" id="PF04306">
    <property type="entry name" value="DUF456"/>
    <property type="match status" value="1"/>
</dbReference>
<name>A0A0F5J9S5_9BACT</name>
<feature type="transmembrane region" description="Helical" evidence="1">
    <location>
        <begin position="129"/>
        <end position="154"/>
    </location>
</feature>
<dbReference type="RefSeq" id="WP_028728769.1">
    <property type="nucleotide sequence ID" value="NZ_AUAE01000037.1"/>
</dbReference>
<evidence type="ECO:0008006" key="4">
    <source>
        <dbReference type="Google" id="ProtNLM"/>
    </source>
</evidence>
<comment type="caution">
    <text evidence="2">The sequence shown here is derived from an EMBL/GenBank/DDBJ whole genome shotgun (WGS) entry which is preliminary data.</text>
</comment>
<dbReference type="PANTHER" id="PTHR39165">
    <property type="entry name" value="IG HYPOTHETICAL 17883"/>
    <property type="match status" value="1"/>
</dbReference>
<sequence>MDIFLIIVGAICLLVGFAGCFLPVLPGPPLSYLGLLLLHFTDKVQFSVTQLVVWGLLVVVVQILDYVTPVLGTKYGGGSKWGNWGCVLGTVVGIFLFPPWGILFGPFAGAVIGELLGGKKSFDAFKAGIGAFIGFLLSVVAKMSLCGYFVYCFIKALVI</sequence>
<keyword evidence="1" id="KW-1133">Transmembrane helix</keyword>
<dbReference type="HOGENOM" id="CLU_109297_0_1_10"/>
<keyword evidence="3" id="KW-1185">Reference proteome</keyword>
<proteinExistence type="predicted"/>
<dbReference type="InterPro" id="IPR007403">
    <property type="entry name" value="DUF456"/>
</dbReference>
<accession>A0A0F5J9S5</accession>
<dbReference type="EMBL" id="AQHW01000017">
    <property type="protein sequence ID" value="KKB54167.1"/>
    <property type="molecule type" value="Genomic_DNA"/>
</dbReference>
<protein>
    <recommendedName>
        <fullName evidence="4">DUF456 domain-containing protein</fullName>
    </recommendedName>
</protein>
<reference evidence="2 3" key="1">
    <citation type="submission" date="2013-04" db="EMBL/GenBank/DDBJ databases">
        <title>The Genome Sequence of Parabacteroides gordonii DSM 23371.</title>
        <authorList>
            <consortium name="The Broad Institute Genomics Platform"/>
            <person name="Earl A."/>
            <person name="Ward D."/>
            <person name="Feldgarden M."/>
            <person name="Gevers D."/>
            <person name="Martens E."/>
            <person name="Sakamoto M."/>
            <person name="Benno Y."/>
            <person name="Suzuki N."/>
            <person name="Matsunaga N."/>
            <person name="Koshihara K."/>
            <person name="Seki M."/>
            <person name="Komiya H."/>
            <person name="Walker B."/>
            <person name="Young S."/>
            <person name="Zeng Q."/>
            <person name="Gargeya S."/>
            <person name="Fitzgerald M."/>
            <person name="Haas B."/>
            <person name="Abouelleil A."/>
            <person name="Allen A.W."/>
            <person name="Alvarado L."/>
            <person name="Arachchi H.M."/>
            <person name="Berlin A.M."/>
            <person name="Chapman S.B."/>
            <person name="Gainer-Dewar J."/>
            <person name="Goldberg J."/>
            <person name="Griggs A."/>
            <person name="Gujja S."/>
            <person name="Hansen M."/>
            <person name="Howarth C."/>
            <person name="Imamovic A."/>
            <person name="Ireland A."/>
            <person name="Larimer J."/>
            <person name="McCowan C."/>
            <person name="Murphy C."/>
            <person name="Pearson M."/>
            <person name="Poon T.W."/>
            <person name="Priest M."/>
            <person name="Roberts A."/>
            <person name="Saif S."/>
            <person name="Shea T."/>
            <person name="Sisk P."/>
            <person name="Sykes S."/>
            <person name="Wortman J."/>
            <person name="Nusbaum C."/>
            <person name="Birren B."/>
        </authorList>
    </citation>
    <scope>NUCLEOTIDE SEQUENCE [LARGE SCALE GENOMIC DNA]</scope>
    <source>
        <strain evidence="2 3">MS-1</strain>
    </source>
</reference>
<keyword evidence="1" id="KW-0812">Transmembrane</keyword>
<dbReference type="AlphaFoldDB" id="A0A0F5J9S5"/>
<dbReference type="PATRIC" id="fig|1203610.3.peg.3820"/>
<gene>
    <name evidence="2" type="ORF">HMPREF1536_03748</name>
</gene>
<evidence type="ECO:0000313" key="2">
    <source>
        <dbReference type="EMBL" id="KKB54167.1"/>
    </source>
</evidence>
<feature type="transmembrane region" description="Helical" evidence="1">
    <location>
        <begin position="44"/>
        <end position="64"/>
    </location>
</feature>
<feature type="transmembrane region" description="Helical" evidence="1">
    <location>
        <begin position="84"/>
        <end position="109"/>
    </location>
</feature>